<comment type="caution">
    <text evidence="2">The sequence shown here is derived from an EMBL/GenBank/DDBJ whole genome shotgun (WGS) entry which is preliminary data.</text>
</comment>
<dbReference type="InterPro" id="IPR043131">
    <property type="entry name" value="BCAT-like_N"/>
</dbReference>
<evidence type="ECO:0000313" key="2">
    <source>
        <dbReference type="EMBL" id="MFC2969212.1"/>
    </source>
</evidence>
<sequence>MEEPFRKLGPRALRGVEIIETLGYAPGTGPARVERHLDRMQCSARALGFRFDRAAARARLAGVSGPAPLRLRLTLAADGGLALTTTPLGPAPRRWRIALSETRLDAADPWLRHKTTRRALYDRVRMEMPEGVDEVVFANRDGALCEGTITSLFVERDGRLLTPPLSAGLLPGVLRAELIEQGRAVEAPLTPGDLSGPLFVGNALRGLIPAELLRSPAGAALSPSCRA</sequence>
<evidence type="ECO:0000313" key="3">
    <source>
        <dbReference type="Proteomes" id="UP001595443"/>
    </source>
</evidence>
<dbReference type="Proteomes" id="UP001595443">
    <property type="component" value="Unassembled WGS sequence"/>
</dbReference>
<keyword evidence="3" id="KW-1185">Reference proteome</keyword>
<dbReference type="NCBIfam" id="NF005729">
    <property type="entry name" value="PRK07546.1-3"/>
    <property type="match status" value="1"/>
</dbReference>
<gene>
    <name evidence="2" type="ORF">ACFOES_13990</name>
</gene>
<reference evidence="3" key="1">
    <citation type="journal article" date="2019" name="Int. J. Syst. Evol. Microbiol.">
        <title>The Global Catalogue of Microorganisms (GCM) 10K type strain sequencing project: providing services to taxonomists for standard genome sequencing and annotation.</title>
        <authorList>
            <consortium name="The Broad Institute Genomics Platform"/>
            <consortium name="The Broad Institute Genome Sequencing Center for Infectious Disease"/>
            <person name="Wu L."/>
            <person name="Ma J."/>
        </authorList>
    </citation>
    <scope>NUCLEOTIDE SEQUENCE [LARGE SCALE GENOMIC DNA]</scope>
    <source>
        <strain evidence="3">KCTC 62192</strain>
    </source>
</reference>
<dbReference type="Pfam" id="PF01063">
    <property type="entry name" value="Aminotran_4"/>
    <property type="match status" value="1"/>
</dbReference>
<dbReference type="RefSeq" id="WP_377833918.1">
    <property type="nucleotide sequence ID" value="NZ_JBHRSK010000010.1"/>
</dbReference>
<dbReference type="Gene3D" id="3.20.10.10">
    <property type="entry name" value="D-amino Acid Aminotransferase, subunit A, domain 2"/>
    <property type="match status" value="1"/>
</dbReference>
<keyword evidence="2" id="KW-0032">Aminotransferase</keyword>
<dbReference type="SUPFAM" id="SSF56752">
    <property type="entry name" value="D-aminoacid aminotransferase-like PLP-dependent enzymes"/>
    <property type="match status" value="1"/>
</dbReference>
<proteinExistence type="predicted"/>
<dbReference type="GO" id="GO:0008483">
    <property type="term" value="F:transaminase activity"/>
    <property type="evidence" value="ECO:0007669"/>
    <property type="project" value="UniProtKB-KW"/>
</dbReference>
<accession>A0ABV7AJ14</accession>
<dbReference type="InterPro" id="IPR043132">
    <property type="entry name" value="BCAT-like_C"/>
</dbReference>
<evidence type="ECO:0000256" key="1">
    <source>
        <dbReference type="ARBA" id="ARBA00014472"/>
    </source>
</evidence>
<dbReference type="EMBL" id="JBHRSK010000010">
    <property type="protein sequence ID" value="MFC2969212.1"/>
    <property type="molecule type" value="Genomic_DNA"/>
</dbReference>
<dbReference type="NCBIfam" id="NF005731">
    <property type="entry name" value="PRK07546.1-5"/>
    <property type="match status" value="1"/>
</dbReference>
<dbReference type="InterPro" id="IPR036038">
    <property type="entry name" value="Aminotransferase-like"/>
</dbReference>
<dbReference type="InterPro" id="IPR001544">
    <property type="entry name" value="Aminotrans_IV"/>
</dbReference>
<keyword evidence="2" id="KW-0808">Transferase</keyword>
<organism evidence="2 3">
    <name type="scientific">Acidimangrovimonas pyrenivorans</name>
    <dbReference type="NCBI Taxonomy" id="2030798"/>
    <lineage>
        <taxon>Bacteria</taxon>
        <taxon>Pseudomonadati</taxon>
        <taxon>Pseudomonadota</taxon>
        <taxon>Alphaproteobacteria</taxon>
        <taxon>Rhodobacterales</taxon>
        <taxon>Paracoccaceae</taxon>
        <taxon>Acidimangrovimonas</taxon>
    </lineage>
</organism>
<dbReference type="Gene3D" id="3.30.470.10">
    <property type="match status" value="1"/>
</dbReference>
<protein>
    <recommendedName>
        <fullName evidence="1">Probable branched-chain-amino-acid aminotransferase</fullName>
    </recommendedName>
</protein>
<name>A0ABV7AJ14_9RHOB</name>